<keyword evidence="1" id="KW-1133">Transmembrane helix</keyword>
<dbReference type="EMBL" id="MT418680">
    <property type="protein sequence ID" value="QKF94364.1"/>
    <property type="molecule type" value="Genomic_DNA"/>
</dbReference>
<reference evidence="2 3" key="1">
    <citation type="submission" date="2020-04" db="EMBL/GenBank/DDBJ databases">
        <title>Advantages and limits of metagenomic assembly and binning of a giant virus.</title>
        <authorList>
            <person name="Schulz F."/>
            <person name="Andreani J."/>
            <person name="Francis R."/>
            <person name="Boudjemaa H."/>
            <person name="Bou Khalil J.Y."/>
            <person name="Lee J."/>
            <person name="La Scola B."/>
            <person name="Woyke T."/>
        </authorList>
    </citation>
    <scope>NUCLEOTIDE SEQUENCE [LARGE SCALE GENOMIC DNA]</scope>
    <source>
        <strain evidence="2 3">FV1/VV64</strain>
    </source>
</reference>
<evidence type="ECO:0000256" key="1">
    <source>
        <dbReference type="SAM" id="Phobius"/>
    </source>
</evidence>
<keyword evidence="1" id="KW-0812">Transmembrane</keyword>
<dbReference type="Proteomes" id="UP001162001">
    <property type="component" value="Segment"/>
</dbReference>
<keyword evidence="3" id="KW-1185">Reference proteome</keyword>
<keyword evidence="1" id="KW-0472">Membrane</keyword>
<evidence type="ECO:0000313" key="2">
    <source>
        <dbReference type="EMBL" id="QKF94364.1"/>
    </source>
</evidence>
<evidence type="ECO:0000313" key="3">
    <source>
        <dbReference type="Proteomes" id="UP001162001"/>
    </source>
</evidence>
<protein>
    <submittedName>
        <fullName evidence="2">Uncharacterized protein</fullName>
    </submittedName>
</protein>
<feature type="transmembrane region" description="Helical" evidence="1">
    <location>
        <begin position="7"/>
        <end position="25"/>
    </location>
</feature>
<gene>
    <name evidence="2" type="ORF">Fadolivirus_1_906</name>
</gene>
<name>A0A7D3QVL0_9VIRU</name>
<proteinExistence type="predicted"/>
<sequence length="191" mass="20879">MSTDIRIIIILTLILFILGITLYTSSKHSTESFTSDEAVKNVASLYNQNQLTVSNLTTTGDATIPNAKINKLTLGTKWLLSGVGDNAANDDWLRLTNTLGQPYAGGFAAGRLYDARVGDLADVVNNLRAEINNSRPNCNWSGWNVVCGGCTNERDDYAMYCENGKLTTIKVGDTSQWNFHGKNFPGPTPPW</sequence>
<organism evidence="2 3">
    <name type="scientific">Fadolivirus FV1/VV64</name>
    <dbReference type="NCBI Taxonomy" id="3070911"/>
    <lineage>
        <taxon>Viruses</taxon>
        <taxon>Varidnaviria</taxon>
        <taxon>Bamfordvirae</taxon>
        <taxon>Nucleocytoviricota</taxon>
        <taxon>Megaviricetes</taxon>
        <taxon>Imitervirales</taxon>
        <taxon>Mimiviridae</taxon>
        <taxon>Klosneuvirinae</taxon>
        <taxon>Fadolivirus</taxon>
        <taxon>Fadolivirus algeromassiliense</taxon>
    </lineage>
</organism>
<accession>A0A7D3QVL0</accession>